<dbReference type="GeneID" id="20314036"/>
<evidence type="ECO:0000313" key="1">
    <source>
        <dbReference type="EMBL" id="AHL30104.1"/>
    </source>
</evidence>
<sequence>MKELIEEIEYFQEDIRRDLGLDHSLLTDQAIIDSIGNWEYFSKIRDREAERENHLKMFRNSMEKVALKSSEGDIYALAEKLKKAYHQNEINQ</sequence>
<dbReference type="HOGENOM" id="CLU_2427027_0_0_1"/>
<accession>W8Q1V5</accession>
<evidence type="ECO:0000313" key="2">
    <source>
        <dbReference type="Proteomes" id="UP000002313"/>
    </source>
</evidence>
<dbReference type="KEGG" id="ein:Eint_051205"/>
<dbReference type="Proteomes" id="UP000002313">
    <property type="component" value="Chromosome V"/>
</dbReference>
<reference evidence="1 2" key="1">
    <citation type="journal article" date="2010" name="Nat. Commun.">
        <title>The complete sequence of the smallest known nuclear genome from the microsporidian Encephalitozoon intestinalis.</title>
        <authorList>
            <person name="Corradi N."/>
            <person name="Pombert J.-F."/>
            <person name="Farinelli L."/>
            <person name="Didier E.S."/>
            <person name="Keeling P.J."/>
        </authorList>
    </citation>
    <scope>NUCLEOTIDE SEQUENCE [LARGE SCALE GENOMIC DNA]</scope>
    <source>
        <strain evidence="1 2">ATCC 50506</strain>
    </source>
</reference>
<dbReference type="VEuPathDB" id="MicrosporidiaDB:Eint_051205"/>
<organism evidence="1 2">
    <name type="scientific">Encephalitozoon intestinalis (strain ATCC 50506)</name>
    <name type="common">Microsporidian parasite</name>
    <name type="synonym">Septata intestinalis</name>
    <dbReference type="NCBI Taxonomy" id="876142"/>
    <lineage>
        <taxon>Eukaryota</taxon>
        <taxon>Fungi</taxon>
        <taxon>Fungi incertae sedis</taxon>
        <taxon>Microsporidia</taxon>
        <taxon>Unikaryonidae</taxon>
        <taxon>Encephalitozoon</taxon>
    </lineage>
</organism>
<dbReference type="AlphaFoldDB" id="W8Q1V5"/>
<dbReference type="OrthoDB" id="2191985at2759"/>
<gene>
    <name evidence="1" type="ORF">Eint_051205</name>
</gene>
<protein>
    <submittedName>
        <fullName evidence="1">Uncharacterized protein</fullName>
    </submittedName>
</protein>
<keyword evidence="2" id="KW-1185">Reference proteome</keyword>
<dbReference type="RefSeq" id="XP_009161849.1">
    <property type="nucleotide sequence ID" value="XM_009163585.1"/>
</dbReference>
<name>W8Q1V5_ENCIT</name>
<proteinExistence type="predicted"/>
<dbReference type="EMBL" id="CP001946">
    <property type="protein sequence ID" value="AHL30104.1"/>
    <property type="molecule type" value="Genomic_DNA"/>
</dbReference>
<reference evidence="1 2" key="2">
    <citation type="journal article" date="2012" name="Proc. Natl. Acad. Sci. U.S.A.">
        <title>Gain and loss of multiple functionally related, horizontally transferred genes in the reduced genomes of two microsporidian parasites.</title>
        <authorList>
            <person name="Pombert J.-F."/>
            <person name="Selman M."/>
            <person name="Burki F."/>
            <person name="Bardell F.T."/>
            <person name="Farinelli L."/>
            <person name="Solter L.F."/>
            <person name="Whitman D.W."/>
            <person name="Weiss L.M."/>
            <person name="Corradi N."/>
            <person name="Keeling P.J."/>
        </authorList>
    </citation>
    <scope>NUCLEOTIDE SEQUENCE [LARGE SCALE GENOMIC DNA]</scope>
    <source>
        <strain evidence="1 2">ATCC 50506</strain>
    </source>
</reference>